<evidence type="ECO:0008006" key="4">
    <source>
        <dbReference type="Google" id="ProtNLM"/>
    </source>
</evidence>
<dbReference type="Proteomes" id="UP000279859">
    <property type="component" value="Unassembled WGS sequence"/>
</dbReference>
<dbReference type="AlphaFoldDB" id="A0A3M8LRD1"/>
<evidence type="ECO:0000313" key="2">
    <source>
        <dbReference type="EMBL" id="RNE67068.1"/>
    </source>
</evidence>
<keyword evidence="3" id="KW-1185">Reference proteome</keyword>
<evidence type="ECO:0000313" key="3">
    <source>
        <dbReference type="Proteomes" id="UP000279859"/>
    </source>
</evidence>
<proteinExistence type="predicted"/>
<protein>
    <recommendedName>
        <fullName evidence="4">HNH endonuclease</fullName>
    </recommendedName>
</protein>
<comment type="caution">
    <text evidence="2">The sequence shown here is derived from an EMBL/GenBank/DDBJ whole genome shotgun (WGS) entry which is preliminary data.</text>
</comment>
<sequence>HGGRTDIKDGILLCKRDHLRLHNQGWRIERRGNNQYWLIPPKAIDPQQTPIRMKSNTTLKPGNPITLSGGRRAGEQTA</sequence>
<accession>A0A3M8LRD1</accession>
<feature type="region of interest" description="Disordered" evidence="1">
    <location>
        <begin position="47"/>
        <end position="78"/>
    </location>
</feature>
<gene>
    <name evidence="2" type="ORF">EEJ31_02395</name>
</gene>
<feature type="compositionally biased region" description="Polar residues" evidence="1">
    <location>
        <begin position="47"/>
        <end position="60"/>
    </location>
</feature>
<dbReference type="EMBL" id="RDSR01000002">
    <property type="protein sequence ID" value="RNE67068.1"/>
    <property type="molecule type" value="Genomic_DNA"/>
</dbReference>
<organism evidence="2 3">
    <name type="scientific">Cryobacterium tepidiphilum</name>
    <dbReference type="NCBI Taxonomy" id="2486026"/>
    <lineage>
        <taxon>Bacteria</taxon>
        <taxon>Bacillati</taxon>
        <taxon>Actinomycetota</taxon>
        <taxon>Actinomycetes</taxon>
        <taxon>Micrococcales</taxon>
        <taxon>Microbacteriaceae</taxon>
        <taxon>Cryobacterium</taxon>
    </lineage>
</organism>
<reference evidence="2 3" key="1">
    <citation type="submission" date="2018-11" db="EMBL/GenBank/DDBJ databases">
        <title>Cryobacterium sp. nov., isolated from rhizosphere soil of lettuce.</title>
        <authorList>
            <person name="Wang Y."/>
        </authorList>
    </citation>
    <scope>NUCLEOTIDE SEQUENCE [LARGE SCALE GENOMIC DNA]</scope>
    <source>
        <strain evidence="2 3">NEAU-85</strain>
    </source>
</reference>
<feature type="non-terminal residue" evidence="2">
    <location>
        <position position="1"/>
    </location>
</feature>
<name>A0A3M8LRD1_9MICO</name>
<evidence type="ECO:0000256" key="1">
    <source>
        <dbReference type="SAM" id="MobiDB-lite"/>
    </source>
</evidence>